<evidence type="ECO:0000313" key="2">
    <source>
        <dbReference type="Proteomes" id="UP000268093"/>
    </source>
</evidence>
<evidence type="ECO:0000313" key="1">
    <source>
        <dbReference type="EMBL" id="RUP44396.1"/>
    </source>
</evidence>
<protein>
    <submittedName>
        <fullName evidence="1">Uncharacterized protein</fullName>
    </submittedName>
</protein>
<dbReference type="AlphaFoldDB" id="A0A433D0P1"/>
<name>A0A433D0P1_9FUNG</name>
<accession>A0A433D0P1</accession>
<comment type="caution">
    <text evidence="1">The sequence shown here is derived from an EMBL/GenBank/DDBJ whole genome shotgun (WGS) entry which is preliminary data.</text>
</comment>
<keyword evidence="2" id="KW-1185">Reference proteome</keyword>
<sequence>MPYAICVDLEMRIYKRRFDFFHTYRTTNRIMCFRNPHFLFLWWTTLVIRGYNKCGCVSIIMHSIALPSSNVAAKEMWTRWCSNCRPR</sequence>
<dbReference type="Proteomes" id="UP000268093">
    <property type="component" value="Unassembled WGS sequence"/>
</dbReference>
<gene>
    <name evidence="1" type="ORF">BC936DRAFT_149518</name>
</gene>
<organism evidence="1 2">
    <name type="scientific">Jimgerdemannia flammicorona</name>
    <dbReference type="NCBI Taxonomy" id="994334"/>
    <lineage>
        <taxon>Eukaryota</taxon>
        <taxon>Fungi</taxon>
        <taxon>Fungi incertae sedis</taxon>
        <taxon>Mucoromycota</taxon>
        <taxon>Mucoromycotina</taxon>
        <taxon>Endogonomycetes</taxon>
        <taxon>Endogonales</taxon>
        <taxon>Endogonaceae</taxon>
        <taxon>Jimgerdemannia</taxon>
    </lineage>
</organism>
<reference evidence="1 2" key="1">
    <citation type="journal article" date="2018" name="New Phytol.">
        <title>Phylogenomics of Endogonaceae and evolution of mycorrhizas within Mucoromycota.</title>
        <authorList>
            <person name="Chang Y."/>
            <person name="Desiro A."/>
            <person name="Na H."/>
            <person name="Sandor L."/>
            <person name="Lipzen A."/>
            <person name="Clum A."/>
            <person name="Barry K."/>
            <person name="Grigoriev I.V."/>
            <person name="Martin F.M."/>
            <person name="Stajich J.E."/>
            <person name="Smith M.E."/>
            <person name="Bonito G."/>
            <person name="Spatafora J.W."/>
        </authorList>
    </citation>
    <scope>NUCLEOTIDE SEQUENCE [LARGE SCALE GENOMIC DNA]</scope>
    <source>
        <strain evidence="1 2">GMNB39</strain>
    </source>
</reference>
<feature type="non-terminal residue" evidence="1">
    <location>
        <position position="87"/>
    </location>
</feature>
<proteinExistence type="predicted"/>
<dbReference type="EMBL" id="RBNI01008996">
    <property type="protein sequence ID" value="RUP44396.1"/>
    <property type="molecule type" value="Genomic_DNA"/>
</dbReference>